<organism evidence="2 3">
    <name type="scientific">Paenibacillus dendrobii</name>
    <dbReference type="NCBI Taxonomy" id="2691084"/>
    <lineage>
        <taxon>Bacteria</taxon>
        <taxon>Bacillati</taxon>
        <taxon>Bacillota</taxon>
        <taxon>Bacilli</taxon>
        <taxon>Bacillales</taxon>
        <taxon>Paenibacillaceae</taxon>
        <taxon>Paenibacillus</taxon>
    </lineage>
</organism>
<evidence type="ECO:0000259" key="1">
    <source>
        <dbReference type="Pfam" id="PF00561"/>
    </source>
</evidence>
<dbReference type="PRINTS" id="PR00111">
    <property type="entry name" value="ABHYDROLASE"/>
</dbReference>
<dbReference type="InterPro" id="IPR029058">
    <property type="entry name" value="AB_hydrolase_fold"/>
</dbReference>
<dbReference type="SUPFAM" id="SSF53474">
    <property type="entry name" value="alpha/beta-Hydrolases"/>
    <property type="match status" value="1"/>
</dbReference>
<comment type="caution">
    <text evidence="2">The sequence shown here is derived from an EMBL/GenBank/DDBJ whole genome shotgun (WGS) entry which is preliminary data.</text>
</comment>
<dbReference type="PANTHER" id="PTHR43433">
    <property type="entry name" value="HYDROLASE, ALPHA/BETA FOLD FAMILY PROTEIN"/>
    <property type="match status" value="1"/>
</dbReference>
<dbReference type="Proteomes" id="UP000460318">
    <property type="component" value="Unassembled WGS sequence"/>
</dbReference>
<dbReference type="InterPro" id="IPR000073">
    <property type="entry name" value="AB_hydrolase_1"/>
</dbReference>
<dbReference type="GO" id="GO:0046503">
    <property type="term" value="P:glycerolipid catabolic process"/>
    <property type="evidence" value="ECO:0007669"/>
    <property type="project" value="TreeGrafter"/>
</dbReference>
<dbReference type="Pfam" id="PF00561">
    <property type="entry name" value="Abhydrolase_1"/>
    <property type="match status" value="1"/>
</dbReference>
<proteinExistence type="predicted"/>
<dbReference type="InterPro" id="IPR050471">
    <property type="entry name" value="AB_hydrolase"/>
</dbReference>
<evidence type="ECO:0000313" key="3">
    <source>
        <dbReference type="Proteomes" id="UP000460318"/>
    </source>
</evidence>
<sequence length="278" mass="30919">MNERLLKVNGIDLCTEGFGDPKDPAILLIMGATASMIWWEDDFCRRLAGRGRFVIRYDNRDTGRSMTYAAGQPEYTFDDMADDAIHILDEYGIEKAHVVGMSMGGMLTQMVALRHPKRVLSVTLLATSNFAPELPPSEEKVDRFFENAGEVDWTNEASIVEFTTAKWRVLRGSKHSFDKDKIALLAKKEFRRSAHPASMMNHALVSGGETDLVRTNEIDVPALIVHGTEDPIIPYEHGVHLAAVIPDAKLLTLHGTGHELHADDWDTIIQAIEAHTAS</sequence>
<gene>
    <name evidence="2" type="ORF">GRF59_27715</name>
</gene>
<accession>A0A7X3LLD9</accession>
<keyword evidence="2" id="KW-0378">Hydrolase</keyword>
<dbReference type="GO" id="GO:0004806">
    <property type="term" value="F:triacylglycerol lipase activity"/>
    <property type="evidence" value="ECO:0007669"/>
    <property type="project" value="TreeGrafter"/>
</dbReference>
<dbReference type="EMBL" id="WUBI01000007">
    <property type="protein sequence ID" value="MWV47389.1"/>
    <property type="molecule type" value="Genomic_DNA"/>
</dbReference>
<feature type="domain" description="AB hydrolase-1" evidence="1">
    <location>
        <begin position="24"/>
        <end position="263"/>
    </location>
</feature>
<keyword evidence="3" id="KW-1185">Reference proteome</keyword>
<dbReference type="RefSeq" id="WP_160500981.1">
    <property type="nucleotide sequence ID" value="NZ_WUBI01000007.1"/>
</dbReference>
<dbReference type="AlphaFoldDB" id="A0A7X3LLD9"/>
<name>A0A7X3LLD9_9BACL</name>
<evidence type="ECO:0000313" key="2">
    <source>
        <dbReference type="EMBL" id="MWV47389.1"/>
    </source>
</evidence>
<dbReference type="PANTHER" id="PTHR43433:SF5">
    <property type="entry name" value="AB HYDROLASE-1 DOMAIN-CONTAINING PROTEIN"/>
    <property type="match status" value="1"/>
</dbReference>
<dbReference type="Gene3D" id="3.40.50.1820">
    <property type="entry name" value="alpha/beta hydrolase"/>
    <property type="match status" value="1"/>
</dbReference>
<reference evidence="2 3" key="1">
    <citation type="submission" date="2019-12" db="EMBL/GenBank/DDBJ databases">
        <title>Paenibacillus sp. nov., an endophytic bacterium isolated from the stem of Dendrobium.</title>
        <authorList>
            <person name="Zhao R."/>
        </authorList>
    </citation>
    <scope>NUCLEOTIDE SEQUENCE [LARGE SCALE GENOMIC DNA]</scope>
    <source>
        <strain evidence="2 3">HJL G12</strain>
    </source>
</reference>
<protein>
    <submittedName>
        <fullName evidence="2">Alpha/beta fold hydrolase</fullName>
    </submittedName>
</protein>